<evidence type="ECO:0000256" key="2">
    <source>
        <dbReference type="ARBA" id="ARBA00022737"/>
    </source>
</evidence>
<gene>
    <name evidence="4" type="ORF">DOTSEDRAFT_74538</name>
</gene>
<name>N1PI80_DOTSN</name>
<proteinExistence type="predicted"/>
<dbReference type="eggNOG" id="KOG1036">
    <property type="taxonomic scope" value="Eukaryota"/>
</dbReference>
<evidence type="ECO:0000256" key="3">
    <source>
        <dbReference type="PROSITE-ProRule" id="PRU00221"/>
    </source>
</evidence>
<dbReference type="EMBL" id="KB446543">
    <property type="protein sequence ID" value="EME41026.1"/>
    <property type="molecule type" value="Genomic_DNA"/>
</dbReference>
<accession>N1PI80</accession>
<evidence type="ECO:0008006" key="6">
    <source>
        <dbReference type="Google" id="ProtNLM"/>
    </source>
</evidence>
<dbReference type="InterPro" id="IPR015943">
    <property type="entry name" value="WD40/YVTN_repeat-like_dom_sf"/>
</dbReference>
<reference evidence="4 5" key="2">
    <citation type="journal article" date="2012" name="PLoS Pathog.">
        <title>Diverse lifestyles and strategies of plant pathogenesis encoded in the genomes of eighteen Dothideomycetes fungi.</title>
        <authorList>
            <person name="Ohm R.A."/>
            <person name="Feau N."/>
            <person name="Henrissat B."/>
            <person name="Schoch C.L."/>
            <person name="Horwitz B.A."/>
            <person name="Barry K.W."/>
            <person name="Condon B.J."/>
            <person name="Copeland A.C."/>
            <person name="Dhillon B."/>
            <person name="Glaser F."/>
            <person name="Hesse C.N."/>
            <person name="Kosti I."/>
            <person name="LaButti K."/>
            <person name="Lindquist E.A."/>
            <person name="Lucas S."/>
            <person name="Salamov A.A."/>
            <person name="Bradshaw R.E."/>
            <person name="Ciuffetti L."/>
            <person name="Hamelin R.C."/>
            <person name="Kema G.H.J."/>
            <person name="Lawrence C."/>
            <person name="Scott J.A."/>
            <person name="Spatafora J.W."/>
            <person name="Turgeon B.G."/>
            <person name="de Wit P.J.G.M."/>
            <person name="Zhong S."/>
            <person name="Goodwin S.B."/>
            <person name="Grigoriev I.V."/>
        </authorList>
    </citation>
    <scope>NUCLEOTIDE SEQUENCE [LARGE SCALE GENOMIC DNA]</scope>
    <source>
        <strain evidence="5">NZE10 / CBS 128990</strain>
    </source>
</reference>
<dbReference type="STRING" id="675120.N1PI80"/>
<organism evidence="4 5">
    <name type="scientific">Dothistroma septosporum (strain NZE10 / CBS 128990)</name>
    <name type="common">Red band needle blight fungus</name>
    <name type="synonym">Mycosphaerella pini</name>
    <dbReference type="NCBI Taxonomy" id="675120"/>
    <lineage>
        <taxon>Eukaryota</taxon>
        <taxon>Fungi</taxon>
        <taxon>Dikarya</taxon>
        <taxon>Ascomycota</taxon>
        <taxon>Pezizomycotina</taxon>
        <taxon>Dothideomycetes</taxon>
        <taxon>Dothideomycetidae</taxon>
        <taxon>Mycosphaerellales</taxon>
        <taxon>Mycosphaerellaceae</taxon>
        <taxon>Dothistroma</taxon>
    </lineage>
</organism>
<dbReference type="PANTHER" id="PTHR10971">
    <property type="entry name" value="MRNA EXPORT FACTOR AND BUB3"/>
    <property type="match status" value="1"/>
</dbReference>
<dbReference type="OMA" id="WDSTLHI"/>
<dbReference type="SUPFAM" id="SSF50978">
    <property type="entry name" value="WD40 repeat-like"/>
    <property type="match status" value="1"/>
</dbReference>
<dbReference type="Pfam" id="PF00400">
    <property type="entry name" value="WD40"/>
    <property type="match status" value="3"/>
</dbReference>
<dbReference type="Gene3D" id="2.130.10.10">
    <property type="entry name" value="YVTN repeat-like/Quinoprotein amine dehydrogenase"/>
    <property type="match status" value="1"/>
</dbReference>
<dbReference type="SMART" id="SM00320">
    <property type="entry name" value="WD40"/>
    <property type="match status" value="4"/>
</dbReference>
<dbReference type="Proteomes" id="UP000016933">
    <property type="component" value="Unassembled WGS sequence"/>
</dbReference>
<evidence type="ECO:0000313" key="5">
    <source>
        <dbReference type="Proteomes" id="UP000016933"/>
    </source>
</evidence>
<dbReference type="PROSITE" id="PS50082">
    <property type="entry name" value="WD_REPEATS_2"/>
    <property type="match status" value="1"/>
</dbReference>
<keyword evidence="1 3" id="KW-0853">WD repeat</keyword>
<keyword evidence="5" id="KW-1185">Reference proteome</keyword>
<sequence length="362" mass="39656">MGAIDEIAYPPVDAISSIRYSPNGSTLLVSAWDKNIHIYTRSGETWQLSSKIPCERPILDLAWNADSANFYVVGLDRQVVSYNADEGESSRNVLSTHSRASNKVAYSAQHNIILSTSWDGTLHVHEPPKDGAAGRYVSVELPTKPFALSLTSDRAVVVMAERKVHVYDLQALSALVPQAGETADEQQSIAVEPLQQRESNLKFMARSLACMPSGEGFASSSIEGRVAVEWFDAVQNQNQYAFKCHREKTIVKTDSGEDRPLDIIYPVNAIAFHPDHGSFATGGGDGVVALWDAKSKRRIRQYPKLPASVLALEFSKDGKELAIGISPGFEDGKEKEDPDPELIKIFVRTMGPDEAKGKPAKK</sequence>
<feature type="repeat" description="WD" evidence="3">
    <location>
        <begin position="267"/>
        <end position="301"/>
    </location>
</feature>
<dbReference type="InterPro" id="IPR001680">
    <property type="entry name" value="WD40_rpt"/>
</dbReference>
<dbReference type="AlphaFoldDB" id="N1PI80"/>
<reference evidence="5" key="1">
    <citation type="journal article" date="2012" name="PLoS Genet.">
        <title>The genomes of the fungal plant pathogens Cladosporium fulvum and Dothistroma septosporum reveal adaptation to different hosts and lifestyles but also signatures of common ancestry.</title>
        <authorList>
            <person name="de Wit P.J.G.M."/>
            <person name="van der Burgt A."/>
            <person name="Oekmen B."/>
            <person name="Stergiopoulos I."/>
            <person name="Abd-Elsalam K.A."/>
            <person name="Aerts A.L."/>
            <person name="Bahkali A.H."/>
            <person name="Beenen H.G."/>
            <person name="Chettri P."/>
            <person name="Cox M.P."/>
            <person name="Datema E."/>
            <person name="de Vries R.P."/>
            <person name="Dhillon B."/>
            <person name="Ganley A.R."/>
            <person name="Griffiths S.A."/>
            <person name="Guo Y."/>
            <person name="Hamelin R.C."/>
            <person name="Henrissat B."/>
            <person name="Kabir M.S."/>
            <person name="Jashni M.K."/>
            <person name="Kema G."/>
            <person name="Klaubauf S."/>
            <person name="Lapidus A."/>
            <person name="Levasseur A."/>
            <person name="Lindquist E."/>
            <person name="Mehrabi R."/>
            <person name="Ohm R.A."/>
            <person name="Owen T.J."/>
            <person name="Salamov A."/>
            <person name="Schwelm A."/>
            <person name="Schijlen E."/>
            <person name="Sun H."/>
            <person name="van den Burg H.A."/>
            <person name="van Ham R.C.H.J."/>
            <person name="Zhang S."/>
            <person name="Goodwin S.B."/>
            <person name="Grigoriev I.V."/>
            <person name="Collemare J."/>
            <person name="Bradshaw R.E."/>
        </authorList>
    </citation>
    <scope>NUCLEOTIDE SEQUENCE [LARGE SCALE GENOMIC DNA]</scope>
    <source>
        <strain evidence="5">NZE10 / CBS 128990</strain>
    </source>
</reference>
<keyword evidence="2" id="KW-0677">Repeat</keyword>
<dbReference type="InterPro" id="IPR036322">
    <property type="entry name" value="WD40_repeat_dom_sf"/>
</dbReference>
<dbReference type="OrthoDB" id="10262475at2759"/>
<evidence type="ECO:0000256" key="1">
    <source>
        <dbReference type="ARBA" id="ARBA00022574"/>
    </source>
</evidence>
<protein>
    <recommendedName>
        <fullName evidence="6">Anaphase-promoting complex subunit 4 WD40 domain-containing protein</fullName>
    </recommendedName>
</protein>
<dbReference type="HOGENOM" id="CLU_038526_0_0_1"/>
<evidence type="ECO:0000313" key="4">
    <source>
        <dbReference type="EMBL" id="EME41026.1"/>
    </source>
</evidence>